<feature type="compositionally biased region" description="Basic and acidic residues" evidence="1">
    <location>
        <begin position="46"/>
        <end position="61"/>
    </location>
</feature>
<feature type="compositionally biased region" description="Polar residues" evidence="1">
    <location>
        <begin position="178"/>
        <end position="194"/>
    </location>
</feature>
<feature type="non-terminal residue" evidence="2">
    <location>
        <position position="208"/>
    </location>
</feature>
<proteinExistence type="predicted"/>
<evidence type="ECO:0000313" key="3">
    <source>
        <dbReference type="Proteomes" id="UP000540919"/>
    </source>
</evidence>
<feature type="compositionally biased region" description="Basic and acidic residues" evidence="1">
    <location>
        <begin position="151"/>
        <end position="166"/>
    </location>
</feature>
<gene>
    <name evidence="2" type="ORF">HV819_11415</name>
</gene>
<accession>A0ABX2NCV8</accession>
<comment type="caution">
    <text evidence="2">The sequence shown here is derived from an EMBL/GenBank/DDBJ whole genome shotgun (WGS) entry which is preliminary data.</text>
</comment>
<keyword evidence="3" id="KW-1185">Reference proteome</keyword>
<feature type="compositionally biased region" description="Basic and acidic residues" evidence="1">
    <location>
        <begin position="128"/>
        <end position="142"/>
    </location>
</feature>
<organism evidence="2 3">
    <name type="scientific">Anaerococcus faecalis</name>
    <dbReference type="NCBI Taxonomy" id="2742993"/>
    <lineage>
        <taxon>Bacteria</taxon>
        <taxon>Bacillati</taxon>
        <taxon>Bacillota</taxon>
        <taxon>Tissierellia</taxon>
        <taxon>Tissierellales</taxon>
        <taxon>Peptoniphilaceae</taxon>
        <taxon>Anaerococcus</taxon>
    </lineage>
</organism>
<reference evidence="2 3" key="1">
    <citation type="submission" date="2020-06" db="EMBL/GenBank/DDBJ databases">
        <title>Anaerococcus sp. nov., isolated form swine feces.</title>
        <authorList>
            <person name="Yu S."/>
        </authorList>
    </citation>
    <scope>NUCLEOTIDE SEQUENCE [LARGE SCALE GENOMIC DNA]</scope>
    <source>
        <strain evidence="2 3">AGMB00486</strain>
    </source>
</reference>
<sequence>TGEIKVTPGTNVDGPITVTIQDDDFKTEDNPKGEITKEVPVTGHTKGVDDNRTKTTVEGEPTKVNPTDEEQKTGLTVKNQDETTPTTVTAKDEDGTEIPVKVDSKTGEIKVTPGTNVDGPITVTIQDDDFKTEDNPKGEITKEVPVTGHTKGVDDNRTKTTVEGEPTKVNPTDEEQKTGLTVKNQDETTPTTVTAKDEDGTEIPVTID</sequence>
<feature type="compositionally biased region" description="Basic and acidic residues" evidence="1">
    <location>
        <begin position="23"/>
        <end position="37"/>
    </location>
</feature>
<feature type="non-terminal residue" evidence="2">
    <location>
        <position position="1"/>
    </location>
</feature>
<feature type="compositionally biased region" description="Polar residues" evidence="1">
    <location>
        <begin position="73"/>
        <end position="89"/>
    </location>
</feature>
<evidence type="ECO:0000313" key="2">
    <source>
        <dbReference type="EMBL" id="NVF12560.1"/>
    </source>
</evidence>
<evidence type="ECO:0008006" key="4">
    <source>
        <dbReference type="Google" id="ProtNLM"/>
    </source>
</evidence>
<evidence type="ECO:0000256" key="1">
    <source>
        <dbReference type="SAM" id="MobiDB-lite"/>
    </source>
</evidence>
<feature type="region of interest" description="Disordered" evidence="1">
    <location>
        <begin position="127"/>
        <end position="208"/>
    </location>
</feature>
<dbReference type="RefSeq" id="WP_176270277.1">
    <property type="nucleotide sequence ID" value="NZ_JABVBA010000028.1"/>
</dbReference>
<dbReference type="EMBL" id="JABVBA010000028">
    <property type="protein sequence ID" value="NVF12560.1"/>
    <property type="molecule type" value="Genomic_DNA"/>
</dbReference>
<name>A0ABX2NCV8_9FIRM</name>
<protein>
    <recommendedName>
        <fullName evidence="4">YSIRK signal domain/LPXTG anchor domain surface protein</fullName>
    </recommendedName>
</protein>
<feature type="region of interest" description="Disordered" evidence="1">
    <location>
        <begin position="1"/>
        <end position="98"/>
    </location>
</feature>
<dbReference type="Proteomes" id="UP000540919">
    <property type="component" value="Unassembled WGS sequence"/>
</dbReference>